<protein>
    <submittedName>
        <fullName evidence="2">Uncharacterized protein</fullName>
    </submittedName>
</protein>
<dbReference type="AlphaFoldDB" id="A0A1Y3BPL2"/>
<keyword evidence="3" id="KW-1185">Reference proteome</keyword>
<feature type="non-terminal residue" evidence="2">
    <location>
        <position position="133"/>
    </location>
</feature>
<keyword evidence="1" id="KW-0472">Membrane</keyword>
<sequence>MIYLINHDSITWRLLYDISNYNYDQYRNSLVRHNGLNMIRTIIKALGNSEDFDDETAVIASSSPSTPRRKLHKCLAKMLRKKRKNFLDKLFIQLMLDIDVQMFEKFRLKIFHYAGVKIRIALMVGMVVLHCLD</sequence>
<dbReference type="OrthoDB" id="10487621at2759"/>
<dbReference type="EMBL" id="MUJZ01006131">
    <property type="protein sequence ID" value="OTF82920.1"/>
    <property type="molecule type" value="Genomic_DNA"/>
</dbReference>
<dbReference type="Proteomes" id="UP000194236">
    <property type="component" value="Unassembled WGS sequence"/>
</dbReference>
<evidence type="ECO:0000313" key="3">
    <source>
        <dbReference type="Proteomes" id="UP000194236"/>
    </source>
</evidence>
<evidence type="ECO:0000256" key="1">
    <source>
        <dbReference type="SAM" id="Phobius"/>
    </source>
</evidence>
<evidence type="ECO:0000313" key="2">
    <source>
        <dbReference type="EMBL" id="OTF82920.1"/>
    </source>
</evidence>
<feature type="transmembrane region" description="Helical" evidence="1">
    <location>
        <begin position="110"/>
        <end position="132"/>
    </location>
</feature>
<proteinExistence type="predicted"/>
<keyword evidence="1" id="KW-1133">Transmembrane helix</keyword>
<gene>
    <name evidence="2" type="ORF">BLA29_010611</name>
</gene>
<organism evidence="2 3">
    <name type="scientific">Euroglyphus maynei</name>
    <name type="common">Mayne's house dust mite</name>
    <dbReference type="NCBI Taxonomy" id="6958"/>
    <lineage>
        <taxon>Eukaryota</taxon>
        <taxon>Metazoa</taxon>
        <taxon>Ecdysozoa</taxon>
        <taxon>Arthropoda</taxon>
        <taxon>Chelicerata</taxon>
        <taxon>Arachnida</taxon>
        <taxon>Acari</taxon>
        <taxon>Acariformes</taxon>
        <taxon>Sarcoptiformes</taxon>
        <taxon>Astigmata</taxon>
        <taxon>Psoroptidia</taxon>
        <taxon>Analgoidea</taxon>
        <taxon>Pyroglyphidae</taxon>
        <taxon>Pyroglyphinae</taxon>
        <taxon>Euroglyphus</taxon>
    </lineage>
</organism>
<accession>A0A1Y3BPL2</accession>
<comment type="caution">
    <text evidence="2">The sequence shown here is derived from an EMBL/GenBank/DDBJ whole genome shotgun (WGS) entry which is preliminary data.</text>
</comment>
<reference evidence="2 3" key="1">
    <citation type="submission" date="2017-03" db="EMBL/GenBank/DDBJ databases">
        <title>Genome Survey of Euroglyphus maynei.</title>
        <authorList>
            <person name="Arlian L.G."/>
            <person name="Morgan M.S."/>
            <person name="Rider S.D."/>
        </authorList>
    </citation>
    <scope>NUCLEOTIDE SEQUENCE [LARGE SCALE GENOMIC DNA]</scope>
    <source>
        <strain evidence="2">Arlian Lab</strain>
        <tissue evidence="2">Whole body</tissue>
    </source>
</reference>
<name>A0A1Y3BPL2_EURMA</name>
<keyword evidence="1" id="KW-0812">Transmembrane</keyword>